<dbReference type="EMBL" id="RBIG01000003">
    <property type="protein sequence ID" value="RKQ68383.1"/>
    <property type="molecule type" value="Genomic_DNA"/>
</dbReference>
<dbReference type="Pfam" id="PF02698">
    <property type="entry name" value="DUF218"/>
    <property type="match status" value="1"/>
</dbReference>
<dbReference type="InterPro" id="IPR003848">
    <property type="entry name" value="DUF218"/>
</dbReference>
<gene>
    <name evidence="2" type="ORF">BCL74_2862</name>
</gene>
<dbReference type="GO" id="GO:0043164">
    <property type="term" value="P:Gram-negative-bacterium-type cell wall biogenesis"/>
    <property type="evidence" value="ECO:0007669"/>
    <property type="project" value="TreeGrafter"/>
</dbReference>
<dbReference type="AlphaFoldDB" id="A0A420WBM9"/>
<accession>A0A420WBM9</accession>
<organism evidence="2 3">
    <name type="scientific">Oceanibaculum indicum</name>
    <dbReference type="NCBI Taxonomy" id="526216"/>
    <lineage>
        <taxon>Bacteria</taxon>
        <taxon>Pseudomonadati</taxon>
        <taxon>Pseudomonadota</taxon>
        <taxon>Alphaproteobacteria</taxon>
        <taxon>Rhodospirillales</taxon>
        <taxon>Oceanibaculaceae</taxon>
        <taxon>Oceanibaculum</taxon>
    </lineage>
</organism>
<dbReference type="CDD" id="cd06259">
    <property type="entry name" value="YdcF-like"/>
    <property type="match status" value="1"/>
</dbReference>
<proteinExistence type="predicted"/>
<dbReference type="Gene3D" id="3.40.50.620">
    <property type="entry name" value="HUPs"/>
    <property type="match status" value="1"/>
</dbReference>
<dbReference type="GO" id="GO:0000270">
    <property type="term" value="P:peptidoglycan metabolic process"/>
    <property type="evidence" value="ECO:0007669"/>
    <property type="project" value="TreeGrafter"/>
</dbReference>
<protein>
    <submittedName>
        <fullName evidence="2">Uncharacterized SAM-binding protein YcdF (DUF218 family)</fullName>
    </submittedName>
</protein>
<evidence type="ECO:0000259" key="1">
    <source>
        <dbReference type="Pfam" id="PF02698"/>
    </source>
</evidence>
<dbReference type="Proteomes" id="UP000277424">
    <property type="component" value="Unassembled WGS sequence"/>
</dbReference>
<dbReference type="PANTHER" id="PTHR30336:SF4">
    <property type="entry name" value="ENVELOPE BIOGENESIS FACTOR ELYC"/>
    <property type="match status" value="1"/>
</dbReference>
<evidence type="ECO:0000313" key="3">
    <source>
        <dbReference type="Proteomes" id="UP000277424"/>
    </source>
</evidence>
<dbReference type="InterPro" id="IPR014729">
    <property type="entry name" value="Rossmann-like_a/b/a_fold"/>
</dbReference>
<dbReference type="GO" id="GO:0005886">
    <property type="term" value="C:plasma membrane"/>
    <property type="evidence" value="ECO:0007669"/>
    <property type="project" value="TreeGrafter"/>
</dbReference>
<dbReference type="PANTHER" id="PTHR30336">
    <property type="entry name" value="INNER MEMBRANE PROTEIN, PROBABLE PERMEASE"/>
    <property type="match status" value="1"/>
</dbReference>
<name>A0A420WBM9_9PROT</name>
<feature type="domain" description="DUF218" evidence="1">
    <location>
        <begin position="59"/>
        <end position="181"/>
    </location>
</feature>
<reference evidence="2 3" key="1">
    <citation type="submission" date="2018-10" db="EMBL/GenBank/DDBJ databases">
        <title>Comparative analysis of microorganisms from saline springs in Andes Mountain Range, Colombia.</title>
        <authorList>
            <person name="Rubin E."/>
        </authorList>
    </citation>
    <scope>NUCLEOTIDE SEQUENCE [LARGE SCALE GENOMIC DNA]</scope>
    <source>
        <strain evidence="2 3">USBA 36</strain>
    </source>
</reference>
<dbReference type="InterPro" id="IPR051599">
    <property type="entry name" value="Cell_Envelope_Assoc"/>
</dbReference>
<sequence length="215" mass="24276">MTARRRIFRRSGSSRHPGSGRWRLLLPALALALAVWVGGLFSYAASIPREVGNPDQRTDAIVVLTGGSLRLEVGLRLLRAGLADRLLVSGVHPDVTREALLRLLPEWTESMNARIDIDYAANNTVGNASETSEWLRERGYRSLRLVTANYHLRRSLLEFRDAMPEIEIVPHPVFPEDFHLAEWWRWPGSAALIFSEYNKFLMAHLRLSLAGLIKG</sequence>
<evidence type="ECO:0000313" key="2">
    <source>
        <dbReference type="EMBL" id="RKQ68383.1"/>
    </source>
</evidence>
<comment type="caution">
    <text evidence="2">The sequence shown here is derived from an EMBL/GenBank/DDBJ whole genome shotgun (WGS) entry which is preliminary data.</text>
</comment>